<dbReference type="Proteomes" id="UP001252875">
    <property type="component" value="Unassembled WGS sequence"/>
</dbReference>
<organism evidence="2 3">
    <name type="scientific">Enterococcus hulanensis</name>
    <dbReference type="NCBI Taxonomy" id="2559929"/>
    <lineage>
        <taxon>Bacteria</taxon>
        <taxon>Bacillati</taxon>
        <taxon>Bacillota</taxon>
        <taxon>Bacilli</taxon>
        <taxon>Lactobacillales</taxon>
        <taxon>Enterococcaceae</taxon>
        <taxon>Enterococcus</taxon>
    </lineage>
</organism>
<evidence type="ECO:0000313" key="2">
    <source>
        <dbReference type="EMBL" id="MDT2598501.1"/>
    </source>
</evidence>
<keyword evidence="1" id="KW-1133">Transmembrane helix</keyword>
<keyword evidence="3" id="KW-1185">Reference proteome</keyword>
<sequence length="143" mass="16870">MKLIKQLDTGIYQVLHKFRKLTKKQQRIVYGLLILFVFFLINFINAQFVDNAKWLEGNWSSQSNRYTIKTKNGECQYWNIKQNDFFLMKDAQIAVNSSKGNIVLTKSGSNTEYHLIKIDKNHLGLQIFNNQKKIKELKLKRAK</sequence>
<dbReference type="RefSeq" id="WP_311821208.1">
    <property type="nucleotide sequence ID" value="NZ_JARPYF010000001.1"/>
</dbReference>
<dbReference type="EMBL" id="JARPYI010000001">
    <property type="protein sequence ID" value="MDT2598501.1"/>
    <property type="molecule type" value="Genomic_DNA"/>
</dbReference>
<evidence type="ECO:0000256" key="1">
    <source>
        <dbReference type="SAM" id="Phobius"/>
    </source>
</evidence>
<keyword evidence="1" id="KW-0812">Transmembrane</keyword>
<comment type="caution">
    <text evidence="2">The sequence shown here is derived from an EMBL/GenBank/DDBJ whole genome shotgun (WGS) entry which is preliminary data.</text>
</comment>
<name>A0ABU3EX26_9ENTE</name>
<reference evidence="2 3" key="1">
    <citation type="submission" date="2023-03" db="EMBL/GenBank/DDBJ databases">
        <authorList>
            <person name="Shen W."/>
            <person name="Cai J."/>
        </authorList>
    </citation>
    <scope>NUCLEOTIDE SEQUENCE [LARGE SCALE GENOMIC DNA]</scope>
    <source>
        <strain evidence="2 3">D6-4</strain>
    </source>
</reference>
<evidence type="ECO:0000313" key="3">
    <source>
        <dbReference type="Proteomes" id="UP001252875"/>
    </source>
</evidence>
<protein>
    <submittedName>
        <fullName evidence="2">Uncharacterized protein</fullName>
    </submittedName>
</protein>
<proteinExistence type="predicted"/>
<accession>A0ABU3EX26</accession>
<keyword evidence="1" id="KW-0472">Membrane</keyword>
<feature type="transmembrane region" description="Helical" evidence="1">
    <location>
        <begin position="28"/>
        <end position="48"/>
    </location>
</feature>
<gene>
    <name evidence="2" type="ORF">P7D85_01870</name>
</gene>